<evidence type="ECO:0000313" key="3">
    <source>
        <dbReference type="Proteomes" id="UP000195139"/>
    </source>
</evidence>
<dbReference type="RefSeq" id="WP_086329768.1">
    <property type="nucleotide sequence ID" value="NZ_NGLE02000001.1"/>
</dbReference>
<proteinExistence type="predicted"/>
<reference evidence="1 3" key="2">
    <citation type="submission" date="2018-07" db="EMBL/GenBank/DDBJ databases">
        <title>The Genome Sequence of Enterococcus sp. DIV0659b.</title>
        <authorList>
            <consortium name="The Broad Institute Genomics Platform"/>
            <consortium name="The Broad Institute Genomic Center for Infectious Diseases"/>
            <person name="Earl A."/>
            <person name="Manson A."/>
            <person name="Schwartman J."/>
            <person name="Gilmore M."/>
            <person name="Abouelleil A."/>
            <person name="Cao P."/>
            <person name="Chapman S."/>
            <person name="Cusick C."/>
            <person name="Shea T."/>
            <person name="Young S."/>
            <person name="Neafsey D."/>
            <person name="Nusbaum C."/>
            <person name="Birren B."/>
        </authorList>
    </citation>
    <scope>NUCLEOTIDE SEQUENCE [LARGE SCALE GENOMIC DNA]</scope>
    <source>
        <strain evidence="1 3">4G2_DIV0659</strain>
    </source>
</reference>
<dbReference type="AlphaFoldDB" id="A0A242CIS8"/>
<evidence type="ECO:0000313" key="2">
    <source>
        <dbReference type="EMBL" id="OTO10136.1"/>
    </source>
</evidence>
<keyword evidence="3" id="KW-1185">Reference proteome</keyword>
<protein>
    <submittedName>
        <fullName evidence="2">Uncharacterized protein</fullName>
    </submittedName>
</protein>
<dbReference type="EMBL" id="NGLE02000001">
    <property type="protein sequence ID" value="MEI5995334.1"/>
    <property type="molecule type" value="Genomic_DNA"/>
</dbReference>
<dbReference type="STRING" id="1834181.A5880_000819"/>
<accession>A0A242CIS8</accession>
<organism evidence="2">
    <name type="scientific">Candidatus Enterococcus mansonii</name>
    <dbReference type="NCBI Taxonomy" id="1834181"/>
    <lineage>
        <taxon>Bacteria</taxon>
        <taxon>Bacillati</taxon>
        <taxon>Bacillota</taxon>
        <taxon>Bacilli</taxon>
        <taxon>Lactobacillales</taxon>
        <taxon>Enterococcaceae</taxon>
        <taxon>Enterococcus</taxon>
    </lineage>
</organism>
<evidence type="ECO:0000313" key="1">
    <source>
        <dbReference type="EMBL" id="MEI5995334.1"/>
    </source>
</evidence>
<name>A0A242CIS8_9ENTE</name>
<dbReference type="EMBL" id="NGLE01000001">
    <property type="protein sequence ID" value="OTO10136.1"/>
    <property type="molecule type" value="Genomic_DNA"/>
</dbReference>
<reference evidence="2" key="1">
    <citation type="submission" date="2017-05" db="EMBL/GenBank/DDBJ databases">
        <title>The Genome Sequence of Enterococcus sp. 4G2_DIV0659.</title>
        <authorList>
            <consortium name="The Broad Institute Genomics Platform"/>
            <consortium name="The Broad Institute Genomic Center for Infectious Diseases"/>
            <person name="Earl A."/>
            <person name="Manson A."/>
            <person name="Schwartman J."/>
            <person name="Gilmore M."/>
            <person name="Abouelleil A."/>
            <person name="Cao P."/>
            <person name="Chapman S."/>
            <person name="Cusick C."/>
            <person name="Shea T."/>
            <person name="Young S."/>
            <person name="Neafsey D."/>
            <person name="Nusbaum C."/>
            <person name="Birren B."/>
        </authorList>
    </citation>
    <scope>NUCLEOTIDE SEQUENCE [LARGE SCALE GENOMIC DNA]</scope>
    <source>
        <strain evidence="2">4G2_DIV0659</strain>
    </source>
</reference>
<comment type="caution">
    <text evidence="2">The sequence shown here is derived from an EMBL/GenBank/DDBJ whole genome shotgun (WGS) entry which is preliminary data.</text>
</comment>
<gene>
    <name evidence="2" type="ORF">A5880_000819</name>
    <name evidence="1" type="ORF">A5880_002924</name>
</gene>
<dbReference type="Proteomes" id="UP000195139">
    <property type="component" value="Unassembled WGS sequence"/>
</dbReference>
<dbReference type="OrthoDB" id="2192821at2"/>
<sequence>MKELTIGTFSIKYDNMETKECSVKVNDYLYIENKPLPSYLIGTATLTFFEFYQADCPNLKESDYLLTERFQQIIGRFPHTNHQKIVLTDKTSYCIKGVPIYLTAKDYILAFSQLELYPETYKKVKAIESSLTPVINEQVSVLGDHKRKRLFLDGTYGSREWLGSGYEKNVQMIQNKLEYVNELYSFAHYSYAGMIQFLPECGIETYDQFHEAYGKYVYSLTITKNGENIPLLWPDYLYHRPENHIEFGLLANTNQIRYQSFKQWKAGEQVTIEVLADGFEDVRFETCLKQQMSLPPRLSKSVYNQGERICLSIDSEIVKEVEQQTATVELIPSKKTVSGYSLNYTFSKDQLIIASEQFEQLGRYQLKITSDNYGQLLFLFTIKQEGSVQ</sequence>